<evidence type="ECO:0000256" key="11">
    <source>
        <dbReference type="ARBA" id="ARBA00022989"/>
    </source>
</evidence>
<evidence type="ECO:0000256" key="7">
    <source>
        <dbReference type="ARBA" id="ARBA00022692"/>
    </source>
</evidence>
<keyword evidence="11 14" id="KW-1133">Transmembrane helix</keyword>
<dbReference type="Gene3D" id="1.20.5.1930">
    <property type="match status" value="1"/>
</dbReference>
<dbReference type="Pfam" id="PF07730">
    <property type="entry name" value="HisKA_3"/>
    <property type="match status" value="1"/>
</dbReference>
<proteinExistence type="predicted"/>
<keyword evidence="12" id="KW-0902">Two-component regulatory system</keyword>
<reference evidence="16 17" key="1">
    <citation type="submission" date="2018-01" db="EMBL/GenBank/DDBJ databases">
        <title>Draft genome sequences of six Vibrio diazotrophicus strains isolated from deep-sea sediments of the Baltic Sea.</title>
        <authorList>
            <person name="Castillo D."/>
            <person name="Vandieken V."/>
            <person name="Chiang O."/>
            <person name="Middelboe M."/>
        </authorList>
    </citation>
    <scope>NUCLEOTIDE SEQUENCE [LARGE SCALE GENOMIC DNA]</scope>
    <source>
        <strain evidence="16 17">60.27F</strain>
    </source>
</reference>
<sequence>MGFARNRKLTVNIILLSIVPLIIVVAIVAAILFSQAKQLVEDQVQLTRNNILAAKKQELKQYVEMAVKSITPYYLDESLSDERAKQIVAEKLSQLTYGVDGYFFAYNWQGDAIVLPYQPERIGLNWWEVEDVEGKKLLQELIRVGRAGGGFVDYLWHKPSTKEPLPKLSYAISLDRWQWMVGTGVYLDDIEHQVAHMQNGYDQNVGRTSSALFFVMLISITVIAALGASLNLNIRRLANEQLSVLNQQIIDSQENERQRVSRELHDGVNQLLVAAKYRLDNVGKELNQEKQVRELDASKQVMEQAIVELRRISRDLRPPQLDDLGLVAGIEAYINDMRQRTELELVFEHDIEGVEMLQEVETTLYRVIQEAVHNVEKHAQAQGVDIIMQREGQLLILTVSDDGIGIAPTIAKPGKRNKPNLEHMGLQNMKDRIHAIGGTFAVSSIQGEGTEIRVSLNMEFV</sequence>
<dbReference type="GO" id="GO:0000155">
    <property type="term" value="F:phosphorelay sensor kinase activity"/>
    <property type="evidence" value="ECO:0007669"/>
    <property type="project" value="InterPro"/>
</dbReference>
<evidence type="ECO:0000256" key="13">
    <source>
        <dbReference type="ARBA" id="ARBA00023136"/>
    </source>
</evidence>
<dbReference type="AlphaFoldDB" id="A0A2J8I122"/>
<comment type="caution">
    <text evidence="16">The sequence shown here is derived from an EMBL/GenBank/DDBJ whole genome shotgun (WGS) entry which is preliminary data.</text>
</comment>
<dbReference type="InterPro" id="IPR003594">
    <property type="entry name" value="HATPase_dom"/>
</dbReference>
<dbReference type="GO" id="GO:0005886">
    <property type="term" value="C:plasma membrane"/>
    <property type="evidence" value="ECO:0007669"/>
    <property type="project" value="UniProtKB-SubCell"/>
</dbReference>
<keyword evidence="10" id="KW-0067">ATP-binding</keyword>
<keyword evidence="9 16" id="KW-0418">Kinase</keyword>
<dbReference type="GO" id="GO:0005524">
    <property type="term" value="F:ATP binding"/>
    <property type="evidence" value="ECO:0007669"/>
    <property type="project" value="UniProtKB-KW"/>
</dbReference>
<dbReference type="EMBL" id="POSK01000009">
    <property type="protein sequence ID" value="PNI04239.1"/>
    <property type="molecule type" value="Genomic_DNA"/>
</dbReference>
<dbReference type="PANTHER" id="PTHR24421">
    <property type="entry name" value="NITRATE/NITRITE SENSOR PROTEIN NARX-RELATED"/>
    <property type="match status" value="1"/>
</dbReference>
<dbReference type="PANTHER" id="PTHR24421:SF10">
    <property type="entry name" value="NITRATE_NITRITE SENSOR PROTEIN NARQ"/>
    <property type="match status" value="1"/>
</dbReference>
<comment type="catalytic activity">
    <reaction evidence="1">
        <text>ATP + protein L-histidine = ADP + protein N-phospho-L-histidine.</text>
        <dbReference type="EC" id="2.7.13.3"/>
    </reaction>
</comment>
<evidence type="ECO:0000256" key="9">
    <source>
        <dbReference type="ARBA" id="ARBA00022777"/>
    </source>
</evidence>
<keyword evidence="8" id="KW-0547">Nucleotide-binding</keyword>
<evidence type="ECO:0000256" key="12">
    <source>
        <dbReference type="ARBA" id="ARBA00023012"/>
    </source>
</evidence>
<evidence type="ECO:0000313" key="17">
    <source>
        <dbReference type="Proteomes" id="UP000236449"/>
    </source>
</evidence>
<dbReference type="InterPro" id="IPR033480">
    <property type="entry name" value="sCache_2"/>
</dbReference>
<gene>
    <name evidence="16" type="ORF">C1N32_14715</name>
</gene>
<dbReference type="SUPFAM" id="SSF55874">
    <property type="entry name" value="ATPase domain of HSP90 chaperone/DNA topoisomerase II/histidine kinase"/>
    <property type="match status" value="1"/>
</dbReference>
<dbReference type="InterPro" id="IPR050482">
    <property type="entry name" value="Sensor_HK_TwoCompSys"/>
</dbReference>
<dbReference type="SMART" id="SM00387">
    <property type="entry name" value="HATPase_c"/>
    <property type="match status" value="1"/>
</dbReference>
<evidence type="ECO:0000256" key="10">
    <source>
        <dbReference type="ARBA" id="ARBA00022840"/>
    </source>
</evidence>
<dbReference type="Pfam" id="PF17200">
    <property type="entry name" value="sCache_2"/>
    <property type="match status" value="1"/>
</dbReference>
<dbReference type="SMART" id="SM01049">
    <property type="entry name" value="Cache_2"/>
    <property type="match status" value="1"/>
</dbReference>
<evidence type="ECO:0000256" key="5">
    <source>
        <dbReference type="ARBA" id="ARBA00022553"/>
    </source>
</evidence>
<dbReference type="PROSITE" id="PS50109">
    <property type="entry name" value="HIS_KIN"/>
    <property type="match status" value="1"/>
</dbReference>
<evidence type="ECO:0000256" key="1">
    <source>
        <dbReference type="ARBA" id="ARBA00000085"/>
    </source>
</evidence>
<accession>A0A2J8I122</accession>
<evidence type="ECO:0000259" key="15">
    <source>
        <dbReference type="PROSITE" id="PS50109"/>
    </source>
</evidence>
<feature type="transmembrane region" description="Helical" evidence="14">
    <location>
        <begin position="211"/>
        <end position="232"/>
    </location>
</feature>
<dbReference type="InterPro" id="IPR036890">
    <property type="entry name" value="HATPase_C_sf"/>
</dbReference>
<dbReference type="Gene3D" id="3.30.450.20">
    <property type="entry name" value="PAS domain"/>
    <property type="match status" value="1"/>
</dbReference>
<keyword evidence="5" id="KW-0597">Phosphoprotein</keyword>
<evidence type="ECO:0000256" key="6">
    <source>
        <dbReference type="ARBA" id="ARBA00022679"/>
    </source>
</evidence>
<protein>
    <recommendedName>
        <fullName evidence="3">histidine kinase</fullName>
        <ecNumber evidence="3">2.7.13.3</ecNumber>
    </recommendedName>
</protein>
<dbReference type="Proteomes" id="UP000236449">
    <property type="component" value="Unassembled WGS sequence"/>
</dbReference>
<keyword evidence="6" id="KW-0808">Transferase</keyword>
<evidence type="ECO:0000256" key="3">
    <source>
        <dbReference type="ARBA" id="ARBA00012438"/>
    </source>
</evidence>
<dbReference type="EC" id="2.7.13.3" evidence="3"/>
<dbReference type="InterPro" id="IPR011712">
    <property type="entry name" value="Sig_transdc_His_kin_sub3_dim/P"/>
</dbReference>
<evidence type="ECO:0000256" key="14">
    <source>
        <dbReference type="SAM" id="Phobius"/>
    </source>
</evidence>
<dbReference type="Gene3D" id="3.30.565.10">
    <property type="entry name" value="Histidine kinase-like ATPase, C-terminal domain"/>
    <property type="match status" value="1"/>
</dbReference>
<dbReference type="CDD" id="cd16917">
    <property type="entry name" value="HATPase_UhpB-NarQ-NarX-like"/>
    <property type="match status" value="1"/>
</dbReference>
<name>A0A2J8I122_VIBDI</name>
<comment type="subcellular location">
    <subcellularLocation>
        <location evidence="2">Cell membrane</location>
        <topology evidence="2">Multi-pass membrane protein</topology>
    </subcellularLocation>
</comment>
<dbReference type="GO" id="GO:0046983">
    <property type="term" value="F:protein dimerization activity"/>
    <property type="evidence" value="ECO:0007669"/>
    <property type="project" value="InterPro"/>
</dbReference>
<dbReference type="Pfam" id="PF02518">
    <property type="entry name" value="HATPase_c"/>
    <property type="match status" value="1"/>
</dbReference>
<dbReference type="RefSeq" id="WP_102966619.1">
    <property type="nucleotide sequence ID" value="NZ_POSJ01000012.1"/>
</dbReference>
<organism evidence="16 17">
    <name type="scientific">Vibrio diazotrophicus</name>
    <dbReference type="NCBI Taxonomy" id="685"/>
    <lineage>
        <taxon>Bacteria</taxon>
        <taxon>Pseudomonadati</taxon>
        <taxon>Pseudomonadota</taxon>
        <taxon>Gammaproteobacteria</taxon>
        <taxon>Vibrionales</taxon>
        <taxon>Vibrionaceae</taxon>
        <taxon>Vibrio</taxon>
    </lineage>
</organism>
<feature type="transmembrane region" description="Helical" evidence="14">
    <location>
        <begin position="12"/>
        <end position="33"/>
    </location>
</feature>
<evidence type="ECO:0000256" key="2">
    <source>
        <dbReference type="ARBA" id="ARBA00004651"/>
    </source>
</evidence>
<feature type="domain" description="Histidine kinase" evidence="15">
    <location>
        <begin position="259"/>
        <end position="460"/>
    </location>
</feature>
<dbReference type="InterPro" id="IPR005467">
    <property type="entry name" value="His_kinase_dom"/>
</dbReference>
<keyword evidence="7 14" id="KW-0812">Transmembrane</keyword>
<evidence type="ECO:0000313" key="16">
    <source>
        <dbReference type="EMBL" id="PNI04239.1"/>
    </source>
</evidence>
<keyword evidence="4" id="KW-1003">Cell membrane</keyword>
<dbReference type="OrthoDB" id="9797605at2"/>
<evidence type="ECO:0000256" key="4">
    <source>
        <dbReference type="ARBA" id="ARBA00022475"/>
    </source>
</evidence>
<evidence type="ECO:0000256" key="8">
    <source>
        <dbReference type="ARBA" id="ARBA00022741"/>
    </source>
</evidence>
<keyword evidence="13 14" id="KW-0472">Membrane</keyword>